<feature type="region of interest" description="Disordered" evidence="2">
    <location>
        <begin position="479"/>
        <end position="505"/>
    </location>
</feature>
<dbReference type="EMBL" id="BMPI01000035">
    <property type="protein sequence ID" value="GGM53410.1"/>
    <property type="molecule type" value="Genomic_DNA"/>
</dbReference>
<dbReference type="Proteomes" id="UP000642070">
    <property type="component" value="Unassembled WGS sequence"/>
</dbReference>
<evidence type="ECO:0000313" key="5">
    <source>
        <dbReference type="Proteomes" id="UP000642070"/>
    </source>
</evidence>
<reference evidence="4" key="1">
    <citation type="journal article" date="2014" name="Int. J. Syst. Evol. Microbiol.">
        <title>Complete genome sequence of Corynebacterium casei LMG S-19264T (=DSM 44701T), isolated from a smear-ripened cheese.</title>
        <authorList>
            <consortium name="US DOE Joint Genome Institute (JGI-PGF)"/>
            <person name="Walter F."/>
            <person name="Albersmeier A."/>
            <person name="Kalinowski J."/>
            <person name="Ruckert C."/>
        </authorList>
    </citation>
    <scope>NUCLEOTIDE SEQUENCE</scope>
    <source>
        <strain evidence="4">JCM 19831</strain>
    </source>
</reference>
<proteinExistence type="predicted"/>
<dbReference type="Pfam" id="PF03237">
    <property type="entry name" value="Terminase_6N"/>
    <property type="match status" value="1"/>
</dbReference>
<accession>A0A917U2H7</accession>
<sequence length="505" mass="56232">MTLTAFDQQVFEKLLEAFQPSPPKPRRWASPLDMACDLDPRVVRTPALEAINAALVRLADPGGKNRLAVFMSPQEGKSSLCSYWNPLWLLTHDPDLRIIAVSYNAEKSREWGAEVKNAISNFNGDDGMADLEIRLRADSRAAGRWKVDGHIGGLYCAGIESGITGRAGDYIVVDDPTKNMQEAQSKPKRDKVTSTYRGAIVPRLGPGAKLVWIQTLWHESETIQEILANEGDDWEVIRIPAIADSPDDPLGRRIGEPMISARGQRDWAKIRRDVGEYVFSALYQQRPAPAEGGLFKRLWWRYWSPAPAIGLGERIDLGGRIWSLGDCWKFGTVDLANSTKTSADWTVAAVWALTLDGDLVLLDFMRARVGEEHHFDLVRPLAERWRADTFFVERSQYGTTLARDAARTGVHLTPIDPESDKFSRALPYSARASGGRVWLPAGSRDKTQIFVDEHAAFPNGAHDDTVDVGSFATRVAVTRWQPPPPKTQPDPAGRDHEIDFMSVPL</sequence>
<protein>
    <recommendedName>
        <fullName evidence="3">Terminase large subunit gp17-like C-terminal domain-containing protein</fullName>
    </recommendedName>
</protein>
<evidence type="ECO:0000259" key="3">
    <source>
        <dbReference type="Pfam" id="PF17289"/>
    </source>
</evidence>
<dbReference type="AlphaFoldDB" id="A0A917U2H7"/>
<evidence type="ECO:0000256" key="1">
    <source>
        <dbReference type="ARBA" id="ARBA00022612"/>
    </source>
</evidence>
<keyword evidence="1" id="KW-1188">Viral release from host cell</keyword>
<feature type="domain" description="Terminase large subunit gp17-like C-terminal" evidence="3">
    <location>
        <begin position="332"/>
        <end position="468"/>
    </location>
</feature>
<evidence type="ECO:0000256" key="2">
    <source>
        <dbReference type="SAM" id="MobiDB-lite"/>
    </source>
</evidence>
<keyword evidence="5" id="KW-1185">Reference proteome</keyword>
<reference evidence="4" key="2">
    <citation type="submission" date="2020-09" db="EMBL/GenBank/DDBJ databases">
        <authorList>
            <person name="Sun Q."/>
            <person name="Ohkuma M."/>
        </authorList>
    </citation>
    <scope>NUCLEOTIDE SEQUENCE</scope>
    <source>
        <strain evidence="4">JCM 19831</strain>
    </source>
</reference>
<comment type="caution">
    <text evidence="4">The sequence shown here is derived from an EMBL/GenBank/DDBJ whole genome shotgun (WGS) entry which is preliminary data.</text>
</comment>
<dbReference type="Gene3D" id="3.30.420.240">
    <property type="match status" value="1"/>
</dbReference>
<dbReference type="Pfam" id="PF17289">
    <property type="entry name" value="Terminase_6C"/>
    <property type="match status" value="1"/>
</dbReference>
<organism evidence="4 5">
    <name type="scientific">Dactylosporangium sucinum</name>
    <dbReference type="NCBI Taxonomy" id="1424081"/>
    <lineage>
        <taxon>Bacteria</taxon>
        <taxon>Bacillati</taxon>
        <taxon>Actinomycetota</taxon>
        <taxon>Actinomycetes</taxon>
        <taxon>Micromonosporales</taxon>
        <taxon>Micromonosporaceae</taxon>
        <taxon>Dactylosporangium</taxon>
    </lineage>
</organism>
<dbReference type="RefSeq" id="WP_190253684.1">
    <property type="nucleotide sequence ID" value="NZ_BMPI01000035.1"/>
</dbReference>
<dbReference type="InterPro" id="IPR035421">
    <property type="entry name" value="Terminase_6C"/>
</dbReference>
<name>A0A917U2H7_9ACTN</name>
<gene>
    <name evidence="4" type="ORF">GCM10007977_063750</name>
</gene>
<dbReference type="NCBIfam" id="TIGR01630">
    <property type="entry name" value="psiM2_ORF9"/>
    <property type="match status" value="1"/>
</dbReference>
<dbReference type="InterPro" id="IPR006517">
    <property type="entry name" value="Phage_terminase_lsu-like_C"/>
</dbReference>
<evidence type="ECO:0000313" key="4">
    <source>
        <dbReference type="EMBL" id="GGM53410.1"/>
    </source>
</evidence>